<keyword evidence="4" id="KW-0804">Transcription</keyword>
<dbReference type="Pfam" id="PF00126">
    <property type="entry name" value="HTH_1"/>
    <property type="match status" value="1"/>
</dbReference>
<dbReference type="InterPro" id="IPR050950">
    <property type="entry name" value="HTH-type_LysR_regulators"/>
</dbReference>
<evidence type="ECO:0000256" key="1">
    <source>
        <dbReference type="ARBA" id="ARBA00009437"/>
    </source>
</evidence>
<dbReference type="GO" id="GO:0005829">
    <property type="term" value="C:cytosol"/>
    <property type="evidence" value="ECO:0007669"/>
    <property type="project" value="TreeGrafter"/>
</dbReference>
<dbReference type="AlphaFoldDB" id="A0A5C4TG28"/>
<gene>
    <name evidence="6" type="ORF">FE784_04225</name>
</gene>
<proteinExistence type="inferred from homology"/>
<evidence type="ECO:0000313" key="6">
    <source>
        <dbReference type="EMBL" id="TNJ67596.1"/>
    </source>
</evidence>
<reference evidence="6 7" key="1">
    <citation type="submission" date="2019-05" db="EMBL/GenBank/DDBJ databases">
        <title>We sequenced the genome of Paenibacillus hemerocallicola KCTC 33185 for further insight into its adaptation and study the phylogeny of Paenibacillus.</title>
        <authorList>
            <person name="Narsing Rao M.P."/>
        </authorList>
    </citation>
    <scope>NUCLEOTIDE SEQUENCE [LARGE SCALE GENOMIC DNA]</scope>
    <source>
        <strain evidence="6 7">KCTC 33185</strain>
    </source>
</reference>
<comment type="similarity">
    <text evidence="1">Belongs to the LysR transcriptional regulatory family.</text>
</comment>
<accession>A0A5C4TG28</accession>
<dbReference type="CDD" id="cd05466">
    <property type="entry name" value="PBP2_LTTR_substrate"/>
    <property type="match status" value="1"/>
</dbReference>
<dbReference type="SUPFAM" id="SSF46785">
    <property type="entry name" value="Winged helix' DNA-binding domain"/>
    <property type="match status" value="1"/>
</dbReference>
<dbReference type="InterPro" id="IPR036388">
    <property type="entry name" value="WH-like_DNA-bd_sf"/>
</dbReference>
<dbReference type="InterPro" id="IPR005119">
    <property type="entry name" value="LysR_subst-bd"/>
</dbReference>
<dbReference type="PANTHER" id="PTHR30419:SF8">
    <property type="entry name" value="NITROGEN ASSIMILATION TRANSCRIPTIONAL ACTIVATOR-RELATED"/>
    <property type="match status" value="1"/>
</dbReference>
<dbReference type="PRINTS" id="PR00039">
    <property type="entry name" value="HTHLYSR"/>
</dbReference>
<dbReference type="PANTHER" id="PTHR30419">
    <property type="entry name" value="HTH-TYPE TRANSCRIPTIONAL REGULATOR YBHD"/>
    <property type="match status" value="1"/>
</dbReference>
<dbReference type="Proteomes" id="UP000307943">
    <property type="component" value="Unassembled WGS sequence"/>
</dbReference>
<evidence type="ECO:0000256" key="2">
    <source>
        <dbReference type="ARBA" id="ARBA00023015"/>
    </source>
</evidence>
<dbReference type="SUPFAM" id="SSF53850">
    <property type="entry name" value="Periplasmic binding protein-like II"/>
    <property type="match status" value="1"/>
</dbReference>
<dbReference type="GO" id="GO:0003677">
    <property type="term" value="F:DNA binding"/>
    <property type="evidence" value="ECO:0007669"/>
    <property type="project" value="UniProtKB-KW"/>
</dbReference>
<dbReference type="PROSITE" id="PS50931">
    <property type="entry name" value="HTH_LYSR"/>
    <property type="match status" value="1"/>
</dbReference>
<feature type="domain" description="HTH lysR-type" evidence="5">
    <location>
        <begin position="1"/>
        <end position="58"/>
    </location>
</feature>
<keyword evidence="2" id="KW-0805">Transcription regulation</keyword>
<dbReference type="FunFam" id="1.10.10.10:FF:000001">
    <property type="entry name" value="LysR family transcriptional regulator"/>
    <property type="match status" value="1"/>
</dbReference>
<dbReference type="EMBL" id="VDCQ01000004">
    <property type="protein sequence ID" value="TNJ67596.1"/>
    <property type="molecule type" value="Genomic_DNA"/>
</dbReference>
<name>A0A5C4TG28_9BACL</name>
<evidence type="ECO:0000256" key="3">
    <source>
        <dbReference type="ARBA" id="ARBA00023125"/>
    </source>
</evidence>
<protein>
    <submittedName>
        <fullName evidence="6">LysR family transcriptional regulator</fullName>
    </submittedName>
</protein>
<dbReference type="Gene3D" id="1.10.10.10">
    <property type="entry name" value="Winged helix-like DNA-binding domain superfamily/Winged helix DNA-binding domain"/>
    <property type="match status" value="1"/>
</dbReference>
<dbReference type="GO" id="GO:0003700">
    <property type="term" value="F:DNA-binding transcription factor activity"/>
    <property type="evidence" value="ECO:0007669"/>
    <property type="project" value="InterPro"/>
</dbReference>
<keyword evidence="3" id="KW-0238">DNA-binding</keyword>
<dbReference type="RefSeq" id="WP_139600882.1">
    <property type="nucleotide sequence ID" value="NZ_VDCQ01000004.1"/>
</dbReference>
<keyword evidence="7" id="KW-1185">Reference proteome</keyword>
<dbReference type="Pfam" id="PF03466">
    <property type="entry name" value="LysR_substrate"/>
    <property type="match status" value="1"/>
</dbReference>
<dbReference type="InterPro" id="IPR000847">
    <property type="entry name" value="LysR_HTH_N"/>
</dbReference>
<dbReference type="InterPro" id="IPR036390">
    <property type="entry name" value="WH_DNA-bd_sf"/>
</dbReference>
<evidence type="ECO:0000313" key="7">
    <source>
        <dbReference type="Proteomes" id="UP000307943"/>
    </source>
</evidence>
<evidence type="ECO:0000259" key="5">
    <source>
        <dbReference type="PROSITE" id="PS50931"/>
    </source>
</evidence>
<dbReference type="OrthoDB" id="9803735at2"/>
<sequence length="289" mass="32806">MELRHLQYFMTMCQELHFTRASEKLGISQPTLSQQIRALELETDTLLFDRVGKKVVVTEAGKILYRHCVRMFDELGQAQTAIRELKGLRRGEIRIGSSGNHMLINSIISFHQSYPGIQINVAELSTEETRQGLLDNRLDLGVVFLPVEGEQLESIPLYTEKLSLAVPYHHPLAASDEVELAKLKHAPMALLPRKFLVRQMVDIATKSKGFRFDPVVEMTTLDSLLELVNRNIALTILPDTFLSGVDPKRTRIITIVDPTPQRVVGIVYRNDMFISSATKVFIDYLKQTF</sequence>
<evidence type="ECO:0000256" key="4">
    <source>
        <dbReference type="ARBA" id="ARBA00023163"/>
    </source>
</evidence>
<organism evidence="6 7">
    <name type="scientific">Paenibacillus hemerocallicola</name>
    <dbReference type="NCBI Taxonomy" id="1172614"/>
    <lineage>
        <taxon>Bacteria</taxon>
        <taxon>Bacillati</taxon>
        <taxon>Bacillota</taxon>
        <taxon>Bacilli</taxon>
        <taxon>Bacillales</taxon>
        <taxon>Paenibacillaceae</taxon>
        <taxon>Paenibacillus</taxon>
    </lineage>
</organism>
<comment type="caution">
    <text evidence="6">The sequence shown here is derived from an EMBL/GenBank/DDBJ whole genome shotgun (WGS) entry which is preliminary data.</text>
</comment>
<dbReference type="Gene3D" id="3.40.190.290">
    <property type="match status" value="1"/>
</dbReference>